<keyword evidence="2" id="KW-1185">Reference proteome</keyword>
<evidence type="ECO:0000313" key="1">
    <source>
        <dbReference type="EMBL" id="MBF4768523.1"/>
    </source>
</evidence>
<accession>A0A930YIW4</accession>
<organism evidence="1 2">
    <name type="scientific">Nocardioides agariphilus</name>
    <dbReference type="NCBI Taxonomy" id="433664"/>
    <lineage>
        <taxon>Bacteria</taxon>
        <taxon>Bacillati</taxon>
        <taxon>Actinomycetota</taxon>
        <taxon>Actinomycetes</taxon>
        <taxon>Propionibacteriales</taxon>
        <taxon>Nocardioidaceae</taxon>
        <taxon>Nocardioides</taxon>
    </lineage>
</organism>
<reference evidence="1" key="1">
    <citation type="submission" date="2020-11" db="EMBL/GenBank/DDBJ databases">
        <title>Nocardioides cynanchi sp. nov., isolated from soil of rhizosphere of Cynanchum wilfordii.</title>
        <authorList>
            <person name="Lee J.-S."/>
            <person name="Suh M.K."/>
            <person name="Kim J.-S."/>
        </authorList>
    </citation>
    <scope>NUCLEOTIDE SEQUENCE</scope>
    <source>
        <strain evidence="1">KCTC 19276</strain>
    </source>
</reference>
<gene>
    <name evidence="1" type="ORF">ISU10_12180</name>
</gene>
<proteinExistence type="predicted"/>
<dbReference type="AlphaFoldDB" id="A0A930YIW4"/>
<comment type="caution">
    <text evidence="1">The sequence shown here is derived from an EMBL/GenBank/DDBJ whole genome shotgun (WGS) entry which is preliminary data.</text>
</comment>
<dbReference type="EMBL" id="JADKPO010000014">
    <property type="protein sequence ID" value="MBF4768523.1"/>
    <property type="molecule type" value="Genomic_DNA"/>
</dbReference>
<evidence type="ECO:0000313" key="2">
    <source>
        <dbReference type="Proteomes" id="UP000660668"/>
    </source>
</evidence>
<protein>
    <submittedName>
        <fullName evidence="1">Cytotoxic translational repressor of toxin-antitoxin stability system</fullName>
    </submittedName>
</protein>
<name>A0A930YIW4_9ACTN</name>
<sequence length="143" mass="16278">MPEKRPPATRVDHELFCTTEGWTERKRATGKRGSHHVNYELALPDGSVLYTRISHPVDRTDYGPGIWAHILRDQLYVTAEEFWDCVHHQAVPNRGHIPEVTEAIPLGVIRALTREARVPESEVHAMTKAEAIARLSEFYTTGR</sequence>
<dbReference type="Proteomes" id="UP000660668">
    <property type="component" value="Unassembled WGS sequence"/>
</dbReference>
<dbReference type="RefSeq" id="WP_194696661.1">
    <property type="nucleotide sequence ID" value="NZ_JADKPO010000014.1"/>
</dbReference>